<dbReference type="GO" id="GO:0016811">
    <property type="term" value="F:hydrolase activity, acting on carbon-nitrogen (but not peptide) bonds, in linear amides"/>
    <property type="evidence" value="ECO:0007669"/>
    <property type="project" value="InterPro"/>
</dbReference>
<dbReference type="SUPFAM" id="SSF56317">
    <property type="entry name" value="Carbon-nitrogen hydrolase"/>
    <property type="match status" value="1"/>
</dbReference>
<gene>
    <name evidence="4" type="ORF">BW247_06340</name>
</gene>
<dbReference type="InterPro" id="IPR001110">
    <property type="entry name" value="UPF0012_CS"/>
</dbReference>
<dbReference type="CDD" id="cd07572">
    <property type="entry name" value="nit"/>
    <property type="match status" value="1"/>
</dbReference>
<evidence type="ECO:0000259" key="3">
    <source>
        <dbReference type="PROSITE" id="PS50263"/>
    </source>
</evidence>
<keyword evidence="5" id="KW-1185">Reference proteome</keyword>
<keyword evidence="2" id="KW-0378">Hydrolase</keyword>
<dbReference type="Proteomes" id="UP000243807">
    <property type="component" value="Chromosome"/>
</dbReference>
<organism evidence="4 5">
    <name type="scientific">Acidihalobacter ferrooxydans</name>
    <dbReference type="NCBI Taxonomy" id="1765967"/>
    <lineage>
        <taxon>Bacteria</taxon>
        <taxon>Pseudomonadati</taxon>
        <taxon>Pseudomonadota</taxon>
        <taxon>Gammaproteobacteria</taxon>
        <taxon>Chromatiales</taxon>
        <taxon>Ectothiorhodospiraceae</taxon>
        <taxon>Acidihalobacter</taxon>
    </lineage>
</organism>
<dbReference type="EMBL" id="CP019434">
    <property type="protein sequence ID" value="APZ42758.1"/>
    <property type="molecule type" value="Genomic_DNA"/>
</dbReference>
<dbReference type="STRING" id="1765967.BW247_06340"/>
<dbReference type="InterPro" id="IPR036526">
    <property type="entry name" value="C-N_Hydrolase_sf"/>
</dbReference>
<dbReference type="AlphaFoldDB" id="A0A1P8UFX9"/>
<feature type="domain" description="CN hydrolase" evidence="3">
    <location>
        <begin position="2"/>
        <end position="251"/>
    </location>
</feature>
<keyword evidence="4" id="KW-0808">Transferase</keyword>
<protein>
    <submittedName>
        <fullName evidence="4">Acyltransferase</fullName>
    </submittedName>
</protein>
<dbReference type="PANTHER" id="PTHR23088:SF27">
    <property type="entry name" value="DEAMINATED GLUTATHIONE AMIDASE"/>
    <property type="match status" value="1"/>
</dbReference>
<accession>A0A1P8UFX9</accession>
<dbReference type="OrthoDB" id="9811121at2"/>
<dbReference type="PROSITE" id="PS50263">
    <property type="entry name" value="CN_HYDROLASE"/>
    <property type="match status" value="1"/>
</dbReference>
<dbReference type="InterPro" id="IPR045254">
    <property type="entry name" value="Nit1/2_C-N_Hydrolase"/>
</dbReference>
<dbReference type="Gene3D" id="3.60.110.10">
    <property type="entry name" value="Carbon-nitrogen hydrolase"/>
    <property type="match status" value="1"/>
</dbReference>
<dbReference type="PANTHER" id="PTHR23088">
    <property type="entry name" value="NITRILASE-RELATED"/>
    <property type="match status" value="1"/>
</dbReference>
<proteinExistence type="inferred from homology"/>
<evidence type="ECO:0000256" key="1">
    <source>
        <dbReference type="ARBA" id="ARBA00010613"/>
    </source>
</evidence>
<sequence length="278" mass="30457">MRRVAAVQMASGPNITANLLEAGKHIAGAADEGARLVVLPENFSLMPEYDQERVAAVEDDGSGPTQDFLAEQAARHRVWLVGGTVPLRSADPERPYAACLVYGPDGRRAARYDKIHLFDVQLDDTGEQYHESASTMPGRDVVTLDTDVGRLGLAICYDLRFPELFRALLDRGAQIIAVPAAFTAHTGRAHWEPLLRARAIENLVYVIAAAQGGYHVSGRETYGHSMIVDSWGGVLAQRERGAGTVCAQIDPERQHRVRRSFPSIDHRRLKGAVDVEVL</sequence>
<dbReference type="InterPro" id="IPR003010">
    <property type="entry name" value="C-N_Hydrolase"/>
</dbReference>
<evidence type="ECO:0000313" key="5">
    <source>
        <dbReference type="Proteomes" id="UP000243807"/>
    </source>
</evidence>
<comment type="similarity">
    <text evidence="1">Belongs to the carbon-nitrogen hydrolase superfamily. NIT1/NIT2 family.</text>
</comment>
<reference evidence="4 5" key="1">
    <citation type="submission" date="2017-01" db="EMBL/GenBank/DDBJ databases">
        <title>Draft sequence of Acidihalobacter ferrooxidans strain DSM 14175 (strain V8).</title>
        <authorList>
            <person name="Khaleque H.N."/>
            <person name="Ramsay J.P."/>
            <person name="Murphy R.J.T."/>
            <person name="Kaksonen A.H."/>
            <person name="Boxall N.J."/>
            <person name="Watkin E.L.J."/>
        </authorList>
    </citation>
    <scope>NUCLEOTIDE SEQUENCE [LARGE SCALE GENOMIC DNA]</scope>
    <source>
        <strain evidence="4 5">V8</strain>
    </source>
</reference>
<evidence type="ECO:0000313" key="4">
    <source>
        <dbReference type="EMBL" id="APZ42758.1"/>
    </source>
</evidence>
<dbReference type="RefSeq" id="WP_076836407.1">
    <property type="nucleotide sequence ID" value="NZ_CP019434.1"/>
</dbReference>
<evidence type="ECO:0000256" key="2">
    <source>
        <dbReference type="ARBA" id="ARBA00022801"/>
    </source>
</evidence>
<dbReference type="KEGG" id="afy:BW247_06340"/>
<dbReference type="PROSITE" id="PS01227">
    <property type="entry name" value="UPF0012"/>
    <property type="match status" value="1"/>
</dbReference>
<dbReference type="Pfam" id="PF00795">
    <property type="entry name" value="CN_hydrolase"/>
    <property type="match status" value="1"/>
</dbReference>
<dbReference type="GO" id="GO:0016746">
    <property type="term" value="F:acyltransferase activity"/>
    <property type="evidence" value="ECO:0007669"/>
    <property type="project" value="UniProtKB-KW"/>
</dbReference>
<name>A0A1P8UFX9_9GAMM</name>
<keyword evidence="4" id="KW-0012">Acyltransferase</keyword>